<reference evidence="2 3" key="1">
    <citation type="journal article" date="2018" name="Environ. Microbiol.">
        <title>Novel energy conservation strategies and behaviour of Pelotomaculum schinkii driving syntrophic propionate catabolism.</title>
        <authorList>
            <person name="Hidalgo-Ahumada C.A.P."/>
            <person name="Nobu M.K."/>
            <person name="Narihiro T."/>
            <person name="Tamaki H."/>
            <person name="Liu W.T."/>
            <person name="Kamagata Y."/>
            <person name="Stams A.J.M."/>
            <person name="Imachi H."/>
            <person name="Sousa D.Z."/>
        </authorList>
    </citation>
    <scope>NUCLEOTIDE SEQUENCE [LARGE SCALE GENOMIC DNA]</scope>
    <source>
        <strain evidence="2 3">MGP</strain>
    </source>
</reference>
<dbReference type="SUPFAM" id="SSF55383">
    <property type="entry name" value="Copper amine oxidase, domain N"/>
    <property type="match status" value="1"/>
</dbReference>
<dbReference type="InterPro" id="IPR036582">
    <property type="entry name" value="Mao_N_sf"/>
</dbReference>
<dbReference type="RefSeq" id="WP_134215151.1">
    <property type="nucleotide sequence ID" value="NZ_QFFZ01000050.1"/>
</dbReference>
<organism evidence="2 3">
    <name type="scientific">Pelotomaculum propionicicum</name>
    <dbReference type="NCBI Taxonomy" id="258475"/>
    <lineage>
        <taxon>Bacteria</taxon>
        <taxon>Bacillati</taxon>
        <taxon>Bacillota</taxon>
        <taxon>Clostridia</taxon>
        <taxon>Eubacteriales</taxon>
        <taxon>Desulfotomaculaceae</taxon>
        <taxon>Pelotomaculum</taxon>
    </lineage>
</organism>
<comment type="caution">
    <text evidence="2">The sequence shown here is derived from an EMBL/GenBank/DDBJ whole genome shotgun (WGS) entry which is preliminary data.</text>
</comment>
<name>A0A4Y7RKJ8_9FIRM</name>
<gene>
    <name evidence="2" type="ORF">Pmgp_03204</name>
</gene>
<evidence type="ECO:0000259" key="1">
    <source>
        <dbReference type="Pfam" id="PF07833"/>
    </source>
</evidence>
<keyword evidence="3" id="KW-1185">Reference proteome</keyword>
<accession>A0A4Y7RKJ8</accession>
<dbReference type="AlphaFoldDB" id="A0A4Y7RKJ8"/>
<dbReference type="EMBL" id="QFFZ01000050">
    <property type="protein sequence ID" value="TEB09383.1"/>
    <property type="molecule type" value="Genomic_DNA"/>
</dbReference>
<proteinExistence type="predicted"/>
<evidence type="ECO:0000313" key="3">
    <source>
        <dbReference type="Proteomes" id="UP000297597"/>
    </source>
</evidence>
<dbReference type="Gene3D" id="3.30.457.10">
    <property type="entry name" value="Copper amine oxidase-like, N-terminal domain"/>
    <property type="match status" value="1"/>
</dbReference>
<protein>
    <recommendedName>
        <fullName evidence="1">Copper amine oxidase-like N-terminal domain-containing protein</fullName>
    </recommendedName>
</protein>
<evidence type="ECO:0000313" key="2">
    <source>
        <dbReference type="EMBL" id="TEB09383.1"/>
    </source>
</evidence>
<dbReference type="InterPro" id="IPR012854">
    <property type="entry name" value="Cu_amine_oxidase-like_N"/>
</dbReference>
<dbReference type="Proteomes" id="UP000297597">
    <property type="component" value="Unassembled WGS sequence"/>
</dbReference>
<dbReference type="Pfam" id="PF07833">
    <property type="entry name" value="Cu_amine_oxidN1"/>
    <property type="match status" value="1"/>
</dbReference>
<feature type="domain" description="Copper amine oxidase-like N-terminal" evidence="1">
    <location>
        <begin position="44"/>
        <end position="142"/>
    </location>
</feature>
<sequence>MKLKFTRLGMAVFFMLMLMFLFILPCSAGQTVEVVNDGKQLIVKINGEQVNCDQQPYIENNCTMVPVSIIAQQLGATVDWDPAALTVTIKGEKVVVLTIGSATATIDGSPITLQAPATVTGGRTMVPLRFVSEALGAEVAYTPSAFKSGIEWFQAGNTQNIYKLQTNTSQQLKDNHIGICLGTSVTKVLQSSF</sequence>
<dbReference type="OrthoDB" id="9779128at2"/>